<dbReference type="EMBL" id="CP144526">
    <property type="protein sequence ID" value="WWC71887.1"/>
    <property type="molecule type" value="Genomic_DNA"/>
</dbReference>
<evidence type="ECO:0000256" key="11">
    <source>
        <dbReference type="SAM" id="MobiDB-lite"/>
    </source>
</evidence>
<dbReference type="InterPro" id="IPR003593">
    <property type="entry name" value="AAA+_ATPase"/>
</dbReference>
<dbReference type="GO" id="GO:0016887">
    <property type="term" value="F:ATP hydrolysis activity"/>
    <property type="evidence" value="ECO:0007669"/>
    <property type="project" value="InterPro"/>
</dbReference>
<organism evidence="13 14">
    <name type="scientific">Kwoniella pini CBS 10737</name>
    <dbReference type="NCBI Taxonomy" id="1296096"/>
    <lineage>
        <taxon>Eukaryota</taxon>
        <taxon>Fungi</taxon>
        <taxon>Dikarya</taxon>
        <taxon>Basidiomycota</taxon>
        <taxon>Agaricomycotina</taxon>
        <taxon>Tremellomycetes</taxon>
        <taxon>Tremellales</taxon>
        <taxon>Cryptococcaceae</taxon>
        <taxon>Kwoniella</taxon>
    </lineage>
</organism>
<evidence type="ECO:0000256" key="10">
    <source>
        <dbReference type="ARBA" id="ARBA00048778"/>
    </source>
</evidence>
<feature type="region of interest" description="Disordered" evidence="11">
    <location>
        <begin position="1182"/>
        <end position="1273"/>
    </location>
</feature>
<dbReference type="InterPro" id="IPR003959">
    <property type="entry name" value="ATPase_AAA_core"/>
</dbReference>
<dbReference type="InterPro" id="IPR003960">
    <property type="entry name" value="ATPase_AAA_CS"/>
</dbReference>
<feature type="compositionally biased region" description="Basic and acidic residues" evidence="11">
    <location>
        <begin position="1243"/>
        <end position="1273"/>
    </location>
</feature>
<evidence type="ECO:0000256" key="1">
    <source>
        <dbReference type="ARBA" id="ARBA00004370"/>
    </source>
</evidence>
<dbReference type="Pfam" id="PF23315">
    <property type="entry name" value="PEX6_4th"/>
    <property type="match status" value="1"/>
</dbReference>
<dbReference type="PANTHER" id="PTHR23077">
    <property type="entry name" value="AAA-FAMILY ATPASE"/>
    <property type="match status" value="1"/>
</dbReference>
<dbReference type="InterPro" id="IPR056995">
    <property type="entry name" value="PEX6_4th_dom"/>
</dbReference>
<keyword evidence="6" id="KW-0067">ATP-binding</keyword>
<evidence type="ECO:0000259" key="12">
    <source>
        <dbReference type="SMART" id="SM00382"/>
    </source>
</evidence>
<comment type="catalytic activity">
    <reaction evidence="10">
        <text>ATP + H2O = ADP + phosphate + H(+)</text>
        <dbReference type="Rhea" id="RHEA:13065"/>
        <dbReference type="ChEBI" id="CHEBI:15377"/>
        <dbReference type="ChEBI" id="CHEBI:15378"/>
        <dbReference type="ChEBI" id="CHEBI:30616"/>
        <dbReference type="ChEBI" id="CHEBI:43474"/>
        <dbReference type="ChEBI" id="CHEBI:456216"/>
    </reaction>
    <physiologicalReaction direction="left-to-right" evidence="10">
        <dbReference type="Rhea" id="RHEA:13066"/>
    </physiologicalReaction>
</comment>
<dbReference type="Pfam" id="PF00004">
    <property type="entry name" value="AAA"/>
    <property type="match status" value="2"/>
</dbReference>
<feature type="compositionally biased region" description="Basic and acidic residues" evidence="11">
    <location>
        <begin position="1182"/>
        <end position="1191"/>
    </location>
</feature>
<evidence type="ECO:0000313" key="14">
    <source>
        <dbReference type="Proteomes" id="UP000094020"/>
    </source>
</evidence>
<dbReference type="Proteomes" id="UP000094020">
    <property type="component" value="Chromosome 8"/>
</dbReference>
<dbReference type="GO" id="GO:0005829">
    <property type="term" value="C:cytosol"/>
    <property type="evidence" value="ECO:0007669"/>
    <property type="project" value="TreeGrafter"/>
</dbReference>
<dbReference type="GeneID" id="30173035"/>
<dbReference type="FunFam" id="3.40.50.300:FF:000109">
    <property type="entry name" value="Peroxisomal biogenesis factor 6"/>
    <property type="match status" value="1"/>
</dbReference>
<keyword evidence="3" id="KW-0962">Peroxisome biogenesis</keyword>
<dbReference type="CDD" id="cd19527">
    <property type="entry name" value="RecA-like_PEX6_r2"/>
    <property type="match status" value="1"/>
</dbReference>
<evidence type="ECO:0000256" key="2">
    <source>
        <dbReference type="ARBA" id="ARBA00006914"/>
    </source>
</evidence>
<dbReference type="Gene3D" id="1.10.8.60">
    <property type="match status" value="2"/>
</dbReference>
<evidence type="ECO:0000256" key="3">
    <source>
        <dbReference type="ARBA" id="ARBA00022593"/>
    </source>
</evidence>
<evidence type="ECO:0000256" key="4">
    <source>
        <dbReference type="ARBA" id="ARBA00022741"/>
    </source>
</evidence>
<dbReference type="SMART" id="SM00382">
    <property type="entry name" value="AAA"/>
    <property type="match status" value="2"/>
</dbReference>
<dbReference type="Pfam" id="PF09336">
    <property type="entry name" value="Vps4_C"/>
    <property type="match status" value="1"/>
</dbReference>
<feature type="domain" description="AAA+ ATPase" evidence="12">
    <location>
        <begin position="624"/>
        <end position="760"/>
    </location>
</feature>
<gene>
    <name evidence="13" type="ORF">I206_105846</name>
</gene>
<dbReference type="RefSeq" id="XP_070059299.1">
    <property type="nucleotide sequence ID" value="XM_070203198.1"/>
</dbReference>
<keyword evidence="4" id="KW-0547">Nucleotide-binding</keyword>
<evidence type="ECO:0000256" key="6">
    <source>
        <dbReference type="ARBA" id="ARBA00022840"/>
    </source>
</evidence>
<evidence type="ECO:0000256" key="8">
    <source>
        <dbReference type="ARBA" id="ARBA00034811"/>
    </source>
</evidence>
<proteinExistence type="inferred from homology"/>
<evidence type="ECO:0000256" key="5">
    <source>
        <dbReference type="ARBA" id="ARBA00022801"/>
    </source>
</evidence>
<keyword evidence="7" id="KW-0472">Membrane</keyword>
<dbReference type="GO" id="GO:0016558">
    <property type="term" value="P:protein import into peroxisome matrix"/>
    <property type="evidence" value="ECO:0007669"/>
    <property type="project" value="TreeGrafter"/>
</dbReference>
<evidence type="ECO:0000313" key="13">
    <source>
        <dbReference type="EMBL" id="WWC71887.1"/>
    </source>
</evidence>
<dbReference type="GO" id="GO:0005778">
    <property type="term" value="C:peroxisomal membrane"/>
    <property type="evidence" value="ECO:0007669"/>
    <property type="project" value="TreeGrafter"/>
</dbReference>
<evidence type="ECO:0000256" key="9">
    <source>
        <dbReference type="ARBA" id="ARBA00034920"/>
    </source>
</evidence>
<protein>
    <recommendedName>
        <fullName evidence="8">Peroxisomal ATPase PEX6</fullName>
    </recommendedName>
    <alternativeName>
        <fullName evidence="9">Peroxin-6</fullName>
    </alternativeName>
</protein>
<keyword evidence="5" id="KW-0378">Hydrolase</keyword>
<dbReference type="InterPro" id="IPR050168">
    <property type="entry name" value="AAA_ATPase_domain"/>
</dbReference>
<sequence length="1273" mass="140104">MPTSYRPKRPIRAEILPLLSSSSKSNDSHIAKASNSLWSRIVQTNKPNIYKRESKVGIAVEWPEDRRLGKGKERSLVVWVEKLEEDAINHDGSILYIHPSLLPPFSITPLSVLLHIHEPLELSLAILQPVLEHENDNLPSQDDIDLTSLYSSSHHSKSLVNGDSHSLHPPVIRQGGLLPHPQKLKVLLLEPVIQGLLTSSTRIIISTDPYISSQEEGGYEDEIGLGGEGSIARSSMSLTNFDPDTFLSSNLSLSLTVPGNIDGEDEILGSISSSTSGSLTPRPGDRPPSPPIGLDELITEEVERGTKFTAVRASGTYSGGVSEEGEDVCWMGVGGLGRAGIFEGDWVFLKSTENGETGASSSSTSTSTNGRLVKALAWERLDEYDEDLPLNPILLPASLYRSLSISSSSSHLTVQPTPFGARQPSLPIAKTMTLARIATAEGVDKRYERAWLKGLKAYFSNKCKGKSKDTDNGNERLIRSGDIISIPVYLSKPMESDETIEDDEEDENEDKELRNWRSQPKYTGLVYFTITSLSYDPLVPLEEDFKISISSKARAGELGCWFDMDGSTKMVLTGIEKDRIQHRQGDFIWHDIESPPPPFAAGACTKLRDLLQTAFAYPTLSYLMQLSILVKGARGSGKRSLIRYISNDLGYNVIDVECYDIIGDSSATTQGILQARIEKAKLCSPSLIVLHNIEALAKKTESTVLGRPPSIVKTLEDLITSAKQSSDWPVVVLGTTVDADAVPNEVLGVFKQDVEINAPNEIERFNILRNTLSTYEISPDIDLKTIARQTAALHAGDINSLILRANDLSLKRVFDSSNKISINSAKLAGIQITLHDLNEAINQARNSYSDSIGAPKIPNVTWDDVGGLAHIKKDILDTVQLPLERGDLFGEGLKKRSGILLYGPPGTGKTLLAKAVATSCSLNFFSVKGPELLNMYIGESEANVRRVFQRARDASPCVIFMDELDSIAPKRGNQGDSGGVMDRIVSQLLAELDGMSNSDVNSNSQIFVLGATNRPDLLDSSLLRPGRFDKMLYLSIPSTNKEQLDILNSLTRKFNLDENLKLNFENLIIEKLNFNYTGADLYSLCSDSILNSMIRISNNINEKVIQINRENQKDENEKNGNKTKEINVEYYLSKIATSEEIKVKVTYEDFEIALKKLKPSVSEEELKHYERVQREFKNYNIGNKEEEKETNSFDGDSLIGSHANGHNGPIRDQILTNGDTSTHSTEEHNGYGSAVLGLPNEHNGGKGQERIDGIEEEIDRKGKGKAKQVDADA</sequence>
<dbReference type="KEGG" id="kpin:30173035"/>
<feature type="compositionally biased region" description="Polar residues" evidence="11">
    <location>
        <begin position="1214"/>
        <end position="1223"/>
    </location>
</feature>
<dbReference type="InterPro" id="IPR015415">
    <property type="entry name" value="Spast_Vps4_C"/>
</dbReference>
<feature type="compositionally biased region" description="Low complexity" evidence="11">
    <location>
        <begin position="268"/>
        <end position="282"/>
    </location>
</feature>
<dbReference type="PROSITE" id="PS00674">
    <property type="entry name" value="AAA"/>
    <property type="match status" value="1"/>
</dbReference>
<dbReference type="InterPro" id="IPR027417">
    <property type="entry name" value="P-loop_NTPase"/>
</dbReference>
<reference evidence="13" key="1">
    <citation type="submission" date="2013-07" db="EMBL/GenBank/DDBJ databases">
        <authorList>
            <consortium name="The Broad Institute Genome Sequencing Platform"/>
            <person name="Cuomo C."/>
            <person name="Litvintseva A."/>
            <person name="Chen Y."/>
            <person name="Heitman J."/>
            <person name="Sun S."/>
            <person name="Springer D."/>
            <person name="Dromer F."/>
            <person name="Young S.K."/>
            <person name="Zeng Q."/>
            <person name="Gargeya S."/>
            <person name="Fitzgerald M."/>
            <person name="Abouelleil A."/>
            <person name="Alvarado L."/>
            <person name="Berlin A.M."/>
            <person name="Chapman S.B."/>
            <person name="Dewar J."/>
            <person name="Goldberg J."/>
            <person name="Griggs A."/>
            <person name="Gujja S."/>
            <person name="Hansen M."/>
            <person name="Howarth C."/>
            <person name="Imamovic A."/>
            <person name="Larimer J."/>
            <person name="McCowan C."/>
            <person name="Murphy C."/>
            <person name="Pearson M."/>
            <person name="Priest M."/>
            <person name="Roberts A."/>
            <person name="Saif S."/>
            <person name="Shea T."/>
            <person name="Sykes S."/>
            <person name="Wortman J."/>
            <person name="Nusbaum C."/>
            <person name="Birren B."/>
        </authorList>
    </citation>
    <scope>NUCLEOTIDE SEQUENCE</scope>
    <source>
        <strain evidence="13">CBS 10737</strain>
    </source>
</reference>
<dbReference type="AlphaFoldDB" id="A0AAJ8MSL5"/>
<comment type="subcellular location">
    <subcellularLocation>
        <location evidence="1">Membrane</location>
    </subcellularLocation>
</comment>
<dbReference type="SUPFAM" id="SSF52540">
    <property type="entry name" value="P-loop containing nucleoside triphosphate hydrolases"/>
    <property type="match status" value="2"/>
</dbReference>
<dbReference type="InterPro" id="IPR047533">
    <property type="entry name" value="RecA-like_PEX6_r2"/>
</dbReference>
<feature type="region of interest" description="Disordered" evidence="11">
    <location>
        <begin position="266"/>
        <end position="294"/>
    </location>
</feature>
<comment type="similarity">
    <text evidence="2">Belongs to the AAA ATPase family.</text>
</comment>
<dbReference type="Gene3D" id="3.40.50.300">
    <property type="entry name" value="P-loop containing nucleotide triphosphate hydrolases"/>
    <property type="match status" value="2"/>
</dbReference>
<reference evidence="13" key="2">
    <citation type="submission" date="2024-02" db="EMBL/GenBank/DDBJ databases">
        <title>Comparative genomics of Cryptococcus and Kwoniella reveals pathogenesis evolution and contrasting modes of karyotype evolution via chromosome fusion or intercentromeric recombination.</title>
        <authorList>
            <person name="Coelho M.A."/>
            <person name="David-Palma M."/>
            <person name="Shea T."/>
            <person name="Bowers K."/>
            <person name="McGinley-Smith S."/>
            <person name="Mohammad A.W."/>
            <person name="Gnirke A."/>
            <person name="Yurkov A.M."/>
            <person name="Nowrousian M."/>
            <person name="Sun S."/>
            <person name="Cuomo C.A."/>
            <person name="Heitman J."/>
        </authorList>
    </citation>
    <scope>NUCLEOTIDE SEQUENCE</scope>
    <source>
        <strain evidence="13">CBS 10737</strain>
    </source>
</reference>
<accession>A0AAJ8MSL5</accession>
<evidence type="ECO:0000256" key="7">
    <source>
        <dbReference type="ARBA" id="ARBA00023136"/>
    </source>
</evidence>
<name>A0AAJ8MSL5_9TREE</name>
<dbReference type="GO" id="GO:0005524">
    <property type="term" value="F:ATP binding"/>
    <property type="evidence" value="ECO:0007669"/>
    <property type="project" value="UniProtKB-KW"/>
</dbReference>
<keyword evidence="14" id="KW-1185">Reference proteome</keyword>
<feature type="domain" description="AAA+ ATPase" evidence="12">
    <location>
        <begin position="895"/>
        <end position="1038"/>
    </location>
</feature>
<dbReference type="PANTHER" id="PTHR23077:SF9">
    <property type="entry name" value="PEROXISOMAL ATPASE PEX6"/>
    <property type="match status" value="1"/>
</dbReference>